<feature type="domain" description="Metallo-beta-lactamase" evidence="7">
    <location>
        <begin position="65"/>
        <end position="287"/>
    </location>
</feature>
<evidence type="ECO:0000256" key="3">
    <source>
        <dbReference type="ARBA" id="ARBA00015084"/>
    </source>
</evidence>
<dbReference type="EMBL" id="BSPX01000041">
    <property type="protein sequence ID" value="GLT23219.1"/>
    <property type="molecule type" value="Genomic_DNA"/>
</dbReference>
<evidence type="ECO:0000256" key="6">
    <source>
        <dbReference type="HAMAP-Rule" id="MF_00653"/>
    </source>
</evidence>
<sequence length="320" mass="34644">MRHGPPAANAPQGIAMFIRVLGSAAGGGFPQWNCNCTNCQAVRADEPGFLRRTQSSIAVSATGRRWTLVNASPDILQQFQAFPGSWPADGLRGCGVESVVLVDAQIDHTTGLYMLREKGSPWPIWTTDPVYEDLTRGNPILHLLEHYCGVDRQPIPDDGRHFHPQGAESLDWQALPLVSAAPPYSPHRGAPVPGDNVGLVIADPATGRRVFYAPGLAEIDEALFATMASSDCVMVDGTFWTDDEMIAMGLSKKRARDIGHLAQSGPGGMIEQLARLPRHVRRILIHINNTNPILDEGSTERAILTAAGIEVAYDGMEIEL</sequence>
<proteinExistence type="inferred from homology"/>
<dbReference type="InterPro" id="IPR001279">
    <property type="entry name" value="Metallo-B-lactamas"/>
</dbReference>
<evidence type="ECO:0000313" key="8">
    <source>
        <dbReference type="EMBL" id="GLT23219.1"/>
    </source>
</evidence>
<keyword evidence="9" id="KW-1185">Reference proteome</keyword>
<name>A0ABQ6FD45_9RHOO</name>
<protein>
    <recommendedName>
        <fullName evidence="3 6">Coenzyme PQQ synthesis protein B</fullName>
    </recommendedName>
    <alternativeName>
        <fullName evidence="6">Pyrroloquinoline quinone biosynthesis protein B</fullName>
    </alternativeName>
</protein>
<comment type="function">
    <text evidence="6">May be involved in the transport of PQQ or its precursor to the periplasm.</text>
</comment>
<evidence type="ECO:0000259" key="7">
    <source>
        <dbReference type="Pfam" id="PF12706"/>
    </source>
</evidence>
<comment type="caution">
    <text evidence="8">The sequence shown here is derived from an EMBL/GenBank/DDBJ whole genome shotgun (WGS) entry which is preliminary data.</text>
</comment>
<evidence type="ECO:0000256" key="1">
    <source>
        <dbReference type="ARBA" id="ARBA00004886"/>
    </source>
</evidence>
<dbReference type="InterPro" id="IPR011842">
    <property type="entry name" value="PQQ_synth_PqqB"/>
</dbReference>
<evidence type="ECO:0000256" key="5">
    <source>
        <dbReference type="ARBA" id="ARBA00022905"/>
    </source>
</evidence>
<dbReference type="HAMAP" id="MF_00653">
    <property type="entry name" value="PQQ_syn_PqqB"/>
    <property type="match status" value="1"/>
</dbReference>
<keyword evidence="4 6" id="KW-0813">Transport</keyword>
<dbReference type="SUPFAM" id="SSF56281">
    <property type="entry name" value="Metallo-hydrolase/oxidoreductase"/>
    <property type="match status" value="1"/>
</dbReference>
<dbReference type="InterPro" id="IPR036866">
    <property type="entry name" value="RibonucZ/Hydroxyglut_hydro"/>
</dbReference>
<dbReference type="Pfam" id="PF12706">
    <property type="entry name" value="Lactamase_B_2"/>
    <property type="match status" value="1"/>
</dbReference>
<accession>A0ABQ6FD45</accession>
<comment type="similarity">
    <text evidence="2 6">Belongs to the PqqB family.</text>
</comment>
<organism evidence="8 9">
    <name type="scientific">Zoogloea oryzae</name>
    <dbReference type="NCBI Taxonomy" id="310767"/>
    <lineage>
        <taxon>Bacteria</taxon>
        <taxon>Pseudomonadati</taxon>
        <taxon>Pseudomonadota</taxon>
        <taxon>Betaproteobacteria</taxon>
        <taxon>Rhodocyclales</taxon>
        <taxon>Zoogloeaceae</taxon>
        <taxon>Zoogloea</taxon>
    </lineage>
</organism>
<dbReference type="Proteomes" id="UP001157167">
    <property type="component" value="Unassembled WGS sequence"/>
</dbReference>
<reference evidence="9" key="1">
    <citation type="journal article" date="2019" name="Int. J. Syst. Evol. Microbiol.">
        <title>The Global Catalogue of Microorganisms (GCM) 10K type strain sequencing project: providing services to taxonomists for standard genome sequencing and annotation.</title>
        <authorList>
            <consortium name="The Broad Institute Genomics Platform"/>
            <consortium name="The Broad Institute Genome Sequencing Center for Infectious Disease"/>
            <person name="Wu L."/>
            <person name="Ma J."/>
        </authorList>
    </citation>
    <scope>NUCLEOTIDE SEQUENCE [LARGE SCALE GENOMIC DNA]</scope>
    <source>
        <strain evidence="9">NBRC 102407</strain>
    </source>
</reference>
<evidence type="ECO:0000256" key="4">
    <source>
        <dbReference type="ARBA" id="ARBA00022448"/>
    </source>
</evidence>
<comment type="pathway">
    <text evidence="1 6">Cofactor biosynthesis; pyrroloquinoline quinone biosynthesis.</text>
</comment>
<dbReference type="CDD" id="cd16274">
    <property type="entry name" value="PQQB-like_MBL-fold"/>
    <property type="match status" value="1"/>
</dbReference>
<evidence type="ECO:0000256" key="2">
    <source>
        <dbReference type="ARBA" id="ARBA00008481"/>
    </source>
</evidence>
<keyword evidence="5 6" id="KW-0884">PQQ biosynthesis</keyword>
<dbReference type="NCBIfam" id="TIGR02108">
    <property type="entry name" value="PQQ_syn_pqqB"/>
    <property type="match status" value="1"/>
</dbReference>
<evidence type="ECO:0000313" key="9">
    <source>
        <dbReference type="Proteomes" id="UP001157167"/>
    </source>
</evidence>
<dbReference type="Gene3D" id="3.60.15.10">
    <property type="entry name" value="Ribonuclease Z/Hydroxyacylglutathione hydrolase-like"/>
    <property type="match status" value="1"/>
</dbReference>
<gene>
    <name evidence="6 8" type="primary">pqqB</name>
    <name evidence="8" type="ORF">GCM10007933_26820</name>
</gene>